<name>A0ABR7EYP2_9FIRM</name>
<dbReference type="PANTHER" id="PTHR43133">
    <property type="entry name" value="RNA POLYMERASE ECF-TYPE SIGMA FACTO"/>
    <property type="match status" value="1"/>
</dbReference>
<dbReference type="SUPFAM" id="SSF88659">
    <property type="entry name" value="Sigma3 and sigma4 domains of RNA polymerase sigma factors"/>
    <property type="match status" value="1"/>
</dbReference>
<dbReference type="RefSeq" id="WP_021953697.1">
    <property type="nucleotide sequence ID" value="NZ_JACOOZ010000001.1"/>
</dbReference>
<dbReference type="NCBIfam" id="TIGR02937">
    <property type="entry name" value="sigma70-ECF"/>
    <property type="match status" value="1"/>
</dbReference>
<dbReference type="InterPro" id="IPR013324">
    <property type="entry name" value="RNA_pol_sigma_r3/r4-like"/>
</dbReference>
<dbReference type="InterPro" id="IPR013325">
    <property type="entry name" value="RNA_pol_sigma_r2"/>
</dbReference>
<feature type="domain" description="RNA polymerase sigma factor 70 region 4 type 2" evidence="6">
    <location>
        <begin position="113"/>
        <end position="164"/>
    </location>
</feature>
<evidence type="ECO:0000313" key="7">
    <source>
        <dbReference type="EMBL" id="MBC5666471.1"/>
    </source>
</evidence>
<evidence type="ECO:0000256" key="1">
    <source>
        <dbReference type="ARBA" id="ARBA00010641"/>
    </source>
</evidence>
<evidence type="ECO:0000259" key="6">
    <source>
        <dbReference type="Pfam" id="PF08281"/>
    </source>
</evidence>
<dbReference type="InterPro" id="IPR039425">
    <property type="entry name" value="RNA_pol_sigma-70-like"/>
</dbReference>
<protein>
    <submittedName>
        <fullName evidence="7">RNA polymerase sigma factor</fullName>
    </submittedName>
</protein>
<evidence type="ECO:0000256" key="3">
    <source>
        <dbReference type="ARBA" id="ARBA00023082"/>
    </source>
</evidence>
<dbReference type="InterPro" id="IPR014284">
    <property type="entry name" value="RNA_pol_sigma-70_dom"/>
</dbReference>
<keyword evidence="4" id="KW-0804">Transcription</keyword>
<gene>
    <name evidence="7" type="ORF">H8S00_00450</name>
</gene>
<dbReference type="EMBL" id="JACOOZ010000001">
    <property type="protein sequence ID" value="MBC5666471.1"/>
    <property type="molecule type" value="Genomic_DNA"/>
</dbReference>
<keyword evidence="2" id="KW-0805">Transcription regulation</keyword>
<keyword evidence="3" id="KW-0731">Sigma factor</keyword>
<dbReference type="Gene3D" id="1.10.1740.10">
    <property type="match status" value="1"/>
</dbReference>
<accession>A0ABR7EYP2</accession>
<dbReference type="InterPro" id="IPR007627">
    <property type="entry name" value="RNA_pol_sigma70_r2"/>
</dbReference>
<evidence type="ECO:0000256" key="4">
    <source>
        <dbReference type="ARBA" id="ARBA00023163"/>
    </source>
</evidence>
<evidence type="ECO:0000313" key="8">
    <source>
        <dbReference type="Proteomes" id="UP000597877"/>
    </source>
</evidence>
<dbReference type="PANTHER" id="PTHR43133:SF60">
    <property type="entry name" value="RNA POLYMERASE SIGMA FACTOR SIGV"/>
    <property type="match status" value="1"/>
</dbReference>
<dbReference type="Proteomes" id="UP000597877">
    <property type="component" value="Unassembled WGS sequence"/>
</dbReference>
<evidence type="ECO:0000256" key="2">
    <source>
        <dbReference type="ARBA" id="ARBA00023015"/>
    </source>
</evidence>
<evidence type="ECO:0000259" key="5">
    <source>
        <dbReference type="Pfam" id="PF04542"/>
    </source>
</evidence>
<dbReference type="SUPFAM" id="SSF88946">
    <property type="entry name" value="Sigma2 domain of RNA polymerase sigma factors"/>
    <property type="match status" value="1"/>
</dbReference>
<dbReference type="Gene3D" id="1.10.10.10">
    <property type="entry name" value="Winged helix-like DNA-binding domain superfamily/Winged helix DNA-binding domain"/>
    <property type="match status" value="1"/>
</dbReference>
<keyword evidence="8" id="KW-1185">Reference proteome</keyword>
<proteinExistence type="inferred from homology"/>
<sequence>MVALYLSLIDKQEEKNRFEELYYRYRNLMYYIAYQVLHQDRDSEDAVQEAFFRIAKNMDKVKDIASTETKNFVAIITKREAMKIYDKKKKRDEDFDVDLTNIKKHNSENLVNEVKNAIEQLPYKFSSLLTLKYVLGYSGKEIAEITGLTETNVRQQLMCGRKKLSEILEEDL</sequence>
<dbReference type="Pfam" id="PF08281">
    <property type="entry name" value="Sigma70_r4_2"/>
    <property type="match status" value="1"/>
</dbReference>
<dbReference type="InterPro" id="IPR013249">
    <property type="entry name" value="RNA_pol_sigma70_r4_t2"/>
</dbReference>
<comment type="caution">
    <text evidence="7">The sequence shown here is derived from an EMBL/GenBank/DDBJ whole genome shotgun (WGS) entry which is preliminary data.</text>
</comment>
<organism evidence="7 8">
    <name type="scientific">Eubacterium segne</name>
    <dbReference type="NCBI Taxonomy" id="2763045"/>
    <lineage>
        <taxon>Bacteria</taxon>
        <taxon>Bacillati</taxon>
        <taxon>Bacillota</taxon>
        <taxon>Clostridia</taxon>
        <taxon>Eubacteriales</taxon>
        <taxon>Eubacteriaceae</taxon>
        <taxon>Eubacterium</taxon>
    </lineage>
</organism>
<dbReference type="Pfam" id="PF04542">
    <property type="entry name" value="Sigma70_r2"/>
    <property type="match status" value="1"/>
</dbReference>
<dbReference type="InterPro" id="IPR036388">
    <property type="entry name" value="WH-like_DNA-bd_sf"/>
</dbReference>
<feature type="domain" description="RNA polymerase sigma-70 region 2" evidence="5">
    <location>
        <begin position="21"/>
        <end position="89"/>
    </location>
</feature>
<reference evidence="7 8" key="1">
    <citation type="submission" date="2020-08" db="EMBL/GenBank/DDBJ databases">
        <title>Genome public.</title>
        <authorList>
            <person name="Liu C."/>
            <person name="Sun Q."/>
        </authorList>
    </citation>
    <scope>NUCLEOTIDE SEQUENCE [LARGE SCALE GENOMIC DNA]</scope>
    <source>
        <strain evidence="7 8">BX4</strain>
    </source>
</reference>
<comment type="similarity">
    <text evidence="1">Belongs to the sigma-70 factor family. ECF subfamily.</text>
</comment>